<dbReference type="EMBL" id="JACJFM010000019">
    <property type="protein sequence ID" value="MBB1487781.1"/>
    <property type="molecule type" value="Genomic_DNA"/>
</dbReference>
<sequence>MKKTILTLAMSCFITSYAQAECGEVSIADMNWMSASLLANVDKFILEEGYGCEASLVPGDTVPTSTSMVEKGQPDIAPEMWTNAVKELMDNAVKDGKLAYAGQSLSDGGEEGFWVPEYMVEQYPELSTIEGVKKHAALFKHPEDPEKSMFMGCPAGWACQISSENLFHAMNLSDAGFTLVDPGSSAGLSGAIARAYERKAPWFGYYWSPTAIMGRYPMVKVDFGSGVDKDHYINCLTQKDCQNPRVTMFPVAPVWTVTTASLKQKSPEAFDYLSKRSVNNSQMNELLAWIEDNQADGEYAAFHFLSEYEAIWTNWVPADVAEKIKKAL</sequence>
<dbReference type="SUPFAM" id="SSF53850">
    <property type="entry name" value="Periplasmic binding protein-like II"/>
    <property type="match status" value="1"/>
</dbReference>
<dbReference type="InterPro" id="IPR007210">
    <property type="entry name" value="ABC_Gly_betaine_transp_sub-bd"/>
</dbReference>
<dbReference type="CDD" id="cd13641">
    <property type="entry name" value="PBP2_HisX_like"/>
    <property type="match status" value="1"/>
</dbReference>
<protein>
    <submittedName>
        <fullName evidence="3">ABC transporter substrate-binding protein</fullName>
    </submittedName>
</protein>
<feature type="chain" id="PRO_5032290031" evidence="1">
    <location>
        <begin position="21"/>
        <end position="328"/>
    </location>
</feature>
<dbReference type="Gene3D" id="3.40.190.10">
    <property type="entry name" value="Periplasmic binding protein-like II"/>
    <property type="match status" value="1"/>
</dbReference>
<reference evidence="3 4" key="1">
    <citation type="submission" date="2020-08" db="EMBL/GenBank/DDBJ databases">
        <title>Oceanospirillum sp. nov. isolated from marine sediment.</title>
        <authorList>
            <person name="Ji X."/>
        </authorList>
    </citation>
    <scope>NUCLEOTIDE SEQUENCE [LARGE SCALE GENOMIC DNA]</scope>
    <source>
        <strain evidence="3 4">D5</strain>
    </source>
</reference>
<feature type="signal peptide" evidence="1">
    <location>
        <begin position="1"/>
        <end position="20"/>
    </location>
</feature>
<accession>A0A839IS61</accession>
<dbReference type="Gene3D" id="3.40.190.100">
    <property type="entry name" value="Glycine betaine-binding periplasmic protein, domain 2"/>
    <property type="match status" value="1"/>
</dbReference>
<dbReference type="GO" id="GO:0022857">
    <property type="term" value="F:transmembrane transporter activity"/>
    <property type="evidence" value="ECO:0007669"/>
    <property type="project" value="InterPro"/>
</dbReference>
<feature type="domain" description="ABC-type glycine betaine transport system substrate-binding" evidence="2">
    <location>
        <begin position="24"/>
        <end position="306"/>
    </location>
</feature>
<evidence type="ECO:0000256" key="1">
    <source>
        <dbReference type="SAM" id="SignalP"/>
    </source>
</evidence>
<evidence type="ECO:0000313" key="4">
    <source>
        <dbReference type="Proteomes" id="UP000565262"/>
    </source>
</evidence>
<comment type="caution">
    <text evidence="3">The sequence shown here is derived from an EMBL/GenBank/DDBJ whole genome shotgun (WGS) entry which is preliminary data.</text>
</comment>
<evidence type="ECO:0000259" key="2">
    <source>
        <dbReference type="Pfam" id="PF04069"/>
    </source>
</evidence>
<evidence type="ECO:0000313" key="3">
    <source>
        <dbReference type="EMBL" id="MBB1487781.1"/>
    </source>
</evidence>
<dbReference type="AlphaFoldDB" id="A0A839IS61"/>
<keyword evidence="4" id="KW-1185">Reference proteome</keyword>
<name>A0A839IS61_9GAMM</name>
<proteinExistence type="predicted"/>
<gene>
    <name evidence="3" type="ORF">H4O21_14310</name>
</gene>
<dbReference type="GO" id="GO:0043190">
    <property type="term" value="C:ATP-binding cassette (ABC) transporter complex"/>
    <property type="evidence" value="ECO:0007669"/>
    <property type="project" value="InterPro"/>
</dbReference>
<dbReference type="Pfam" id="PF04069">
    <property type="entry name" value="OpuAC"/>
    <property type="match status" value="1"/>
</dbReference>
<organism evidence="3 4">
    <name type="scientific">Oceanospirillum sediminis</name>
    <dbReference type="NCBI Taxonomy" id="2760088"/>
    <lineage>
        <taxon>Bacteria</taxon>
        <taxon>Pseudomonadati</taxon>
        <taxon>Pseudomonadota</taxon>
        <taxon>Gammaproteobacteria</taxon>
        <taxon>Oceanospirillales</taxon>
        <taxon>Oceanospirillaceae</taxon>
        <taxon>Oceanospirillum</taxon>
    </lineage>
</organism>
<dbReference type="RefSeq" id="WP_182809562.1">
    <property type="nucleotide sequence ID" value="NZ_JACJFM010000019.1"/>
</dbReference>
<dbReference type="Proteomes" id="UP000565262">
    <property type="component" value="Unassembled WGS sequence"/>
</dbReference>
<keyword evidence="1" id="KW-0732">Signal</keyword>